<evidence type="ECO:0000259" key="8">
    <source>
        <dbReference type="PROSITE" id="PS51192"/>
    </source>
</evidence>
<proteinExistence type="predicted"/>
<dbReference type="Pfam" id="PF12640">
    <property type="entry name" value="UPF0489"/>
    <property type="match status" value="1"/>
</dbReference>
<evidence type="ECO:0000259" key="9">
    <source>
        <dbReference type="PROSITE" id="PS51194"/>
    </source>
</evidence>
<evidence type="ECO:0000256" key="1">
    <source>
        <dbReference type="ARBA" id="ARBA00012552"/>
    </source>
</evidence>
<feature type="compositionally biased region" description="Low complexity" evidence="7">
    <location>
        <begin position="757"/>
        <end position="770"/>
    </location>
</feature>
<feature type="region of interest" description="Disordered" evidence="7">
    <location>
        <begin position="730"/>
        <end position="777"/>
    </location>
</feature>
<feature type="domain" description="DEAD-box RNA helicase Q" evidence="10">
    <location>
        <begin position="23"/>
        <end position="51"/>
    </location>
</feature>
<evidence type="ECO:0000313" key="12">
    <source>
        <dbReference type="Proteomes" id="UP000792457"/>
    </source>
</evidence>
<dbReference type="PROSITE" id="PS51194">
    <property type="entry name" value="HELICASE_CTER"/>
    <property type="match status" value="1"/>
</dbReference>
<evidence type="ECO:0000256" key="6">
    <source>
        <dbReference type="PROSITE-ProRule" id="PRU00552"/>
    </source>
</evidence>
<feature type="compositionally biased region" description="Basic and acidic residues" evidence="7">
    <location>
        <begin position="736"/>
        <end position="748"/>
    </location>
</feature>
<dbReference type="EC" id="3.6.4.13" evidence="1"/>
<dbReference type="InterPro" id="IPR014001">
    <property type="entry name" value="Helicase_ATP-bd"/>
</dbReference>
<dbReference type="SMART" id="SM00487">
    <property type="entry name" value="DEXDc"/>
    <property type="match status" value="1"/>
</dbReference>
<dbReference type="PROSITE" id="PS51195">
    <property type="entry name" value="Q_MOTIF"/>
    <property type="match status" value="1"/>
</dbReference>
<dbReference type="GO" id="GO:0010468">
    <property type="term" value="P:regulation of gene expression"/>
    <property type="evidence" value="ECO:0007669"/>
    <property type="project" value="UniProtKB-ARBA"/>
</dbReference>
<dbReference type="GO" id="GO:0003724">
    <property type="term" value="F:RNA helicase activity"/>
    <property type="evidence" value="ECO:0007669"/>
    <property type="project" value="UniProtKB-EC"/>
</dbReference>
<dbReference type="InterPro" id="IPR000629">
    <property type="entry name" value="RNA-helicase_DEAD-box_CS"/>
</dbReference>
<dbReference type="InterPro" id="IPR027417">
    <property type="entry name" value="P-loop_NTPase"/>
</dbReference>
<organism evidence="11 12">
    <name type="scientific">Ladona fulva</name>
    <name type="common">Scarce chaser dragonfly</name>
    <name type="synonym">Libellula fulva</name>
    <dbReference type="NCBI Taxonomy" id="123851"/>
    <lineage>
        <taxon>Eukaryota</taxon>
        <taxon>Metazoa</taxon>
        <taxon>Ecdysozoa</taxon>
        <taxon>Arthropoda</taxon>
        <taxon>Hexapoda</taxon>
        <taxon>Insecta</taxon>
        <taxon>Pterygota</taxon>
        <taxon>Palaeoptera</taxon>
        <taxon>Odonata</taxon>
        <taxon>Epiprocta</taxon>
        <taxon>Anisoptera</taxon>
        <taxon>Libelluloidea</taxon>
        <taxon>Libellulidae</taxon>
        <taxon>Ladona</taxon>
    </lineage>
</organism>
<sequence length="925" mass="103459">MPKKLAHDLSRERTDDVRIREEIDFPGMLLPEKILNGLSSNGFLKPSPIQLKALPLGRCGFDLILQAKSGTGKTCVFTIIALEMIEVERSDVQTLIVAPTREIAIQITEVVRLIGSGIQGLKVHSFIGGTPFGEDKNKLSSCHIAVGAPGRLKHLIQKKVLKTERIRFFVLDEADKLMESSFLKDIKFIFKELPTNKQVIVASATMPPELNKILTEHMKSPVRVCPHGEGEAPILIGVRQLVIKVPAHPTTLQQLNLKVYGLVKLLSCVPFRQCIVFSNYLTRAESICHELERRGWPCKHTAGVLDQNERMEAFSALLQSRCRILLSTDLTSRGVDAPLVDLVVNLDLPNNGATYLHRIGRAGRQTVSRLIIRLEFDQLDLVSWTTSMYGSHGLAVTLAAEGAEISKFSQMLQSVGATATVIMPETFPENIWDCDLEQFHHIGTNPTTLKILESDIFNSIKNHPAHETRSEGDHKPSENETVVLKTGGDNLIVNQNKSKVIDGVDSTYEPEVLSQIEALEISDFEESILNLTNVMLHSENKIDCIETVDDMLKSCQEYCGEDKKLSKTSDYVVTTNVDHFDRVLKTINERDSSDFKRRLQSLKNHDVISVMKALSLGENWSPQNVIQSIEANCHTSEDNGITPVLGTDENETPAIKPKSDVICVNPDCKRKDEDASCKMEVLGQCQTQEVVNIFSKEKPSSMKDNVPSTSKVSNIALDWGKCDISLSKKPKNVPETMERKIRSLDRGVHYQTRKKCSSSSSSYSSTSHQSNLDSEEESLPHTNLNYLHCRTHGRGASKTSNSLEEFNAWYQEIKVLPFIYRCMGSKHLPLEGNAIIHLDSHPDMLIPKGMSAEAVWDKNILFEHLSIENWMLPAAYAGHFGALIWVKPPWANQMEDSSSSFQIGQHTSTGQIRLIVLFHYFPKEL</sequence>
<evidence type="ECO:0000256" key="3">
    <source>
        <dbReference type="ARBA" id="ARBA00022801"/>
    </source>
</evidence>
<dbReference type="GO" id="GO:0005524">
    <property type="term" value="F:ATP binding"/>
    <property type="evidence" value="ECO:0007669"/>
    <property type="project" value="UniProtKB-KW"/>
</dbReference>
<name>A0A8K0NXC2_LADFU</name>
<evidence type="ECO:0000256" key="5">
    <source>
        <dbReference type="ARBA" id="ARBA00022840"/>
    </source>
</evidence>
<keyword evidence="5" id="KW-0067">ATP-binding</keyword>
<keyword evidence="3" id="KW-0378">Hydrolase</keyword>
<dbReference type="PANTHER" id="PTHR47958">
    <property type="entry name" value="ATP-DEPENDENT RNA HELICASE DBP3"/>
    <property type="match status" value="1"/>
</dbReference>
<dbReference type="OrthoDB" id="434041at2759"/>
<accession>A0A8K0NXC2</accession>
<keyword evidence="4" id="KW-0347">Helicase</keyword>
<dbReference type="Pfam" id="PF00270">
    <property type="entry name" value="DEAD"/>
    <property type="match status" value="1"/>
</dbReference>
<dbReference type="Proteomes" id="UP000792457">
    <property type="component" value="Unassembled WGS sequence"/>
</dbReference>
<comment type="caution">
    <text evidence="11">The sequence shown here is derived from an EMBL/GenBank/DDBJ whole genome shotgun (WGS) entry which is preliminary data.</text>
</comment>
<evidence type="ECO:0000256" key="2">
    <source>
        <dbReference type="ARBA" id="ARBA00022741"/>
    </source>
</evidence>
<dbReference type="Gene3D" id="3.40.50.300">
    <property type="entry name" value="P-loop containing nucleotide triphosphate hydrolases"/>
    <property type="match status" value="2"/>
</dbReference>
<keyword evidence="12" id="KW-1185">Reference proteome</keyword>
<gene>
    <name evidence="11" type="ORF">J437_LFUL006697</name>
</gene>
<dbReference type="PROSITE" id="PS00039">
    <property type="entry name" value="DEAD_ATP_HELICASE"/>
    <property type="match status" value="1"/>
</dbReference>
<dbReference type="Pfam" id="PF00271">
    <property type="entry name" value="Helicase_C"/>
    <property type="match status" value="1"/>
</dbReference>
<dbReference type="AlphaFoldDB" id="A0A8K0NXC2"/>
<dbReference type="CDD" id="cd18787">
    <property type="entry name" value="SF2_C_DEAD"/>
    <property type="match status" value="1"/>
</dbReference>
<feature type="domain" description="Helicase C-terminal" evidence="9">
    <location>
        <begin position="261"/>
        <end position="435"/>
    </location>
</feature>
<feature type="domain" description="Helicase ATP-binding" evidence="8">
    <location>
        <begin position="54"/>
        <end position="224"/>
    </location>
</feature>
<dbReference type="SMART" id="SM00490">
    <property type="entry name" value="HELICc"/>
    <property type="match status" value="1"/>
</dbReference>
<evidence type="ECO:0000256" key="4">
    <source>
        <dbReference type="ARBA" id="ARBA00022806"/>
    </source>
</evidence>
<dbReference type="InterPro" id="IPR011545">
    <property type="entry name" value="DEAD/DEAH_box_helicase_dom"/>
</dbReference>
<keyword evidence="2" id="KW-0547">Nucleotide-binding</keyword>
<evidence type="ECO:0000256" key="7">
    <source>
        <dbReference type="SAM" id="MobiDB-lite"/>
    </source>
</evidence>
<reference evidence="11" key="1">
    <citation type="submission" date="2013-04" db="EMBL/GenBank/DDBJ databases">
        <authorList>
            <person name="Qu J."/>
            <person name="Murali S.C."/>
            <person name="Bandaranaike D."/>
            <person name="Bellair M."/>
            <person name="Blankenburg K."/>
            <person name="Chao H."/>
            <person name="Dinh H."/>
            <person name="Doddapaneni H."/>
            <person name="Downs B."/>
            <person name="Dugan-Rocha S."/>
            <person name="Elkadiri S."/>
            <person name="Gnanaolivu R.D."/>
            <person name="Hernandez B."/>
            <person name="Javaid M."/>
            <person name="Jayaseelan J.C."/>
            <person name="Lee S."/>
            <person name="Li M."/>
            <person name="Ming W."/>
            <person name="Munidasa M."/>
            <person name="Muniz J."/>
            <person name="Nguyen L."/>
            <person name="Ongeri F."/>
            <person name="Osuji N."/>
            <person name="Pu L.-L."/>
            <person name="Puazo M."/>
            <person name="Qu C."/>
            <person name="Quiroz J."/>
            <person name="Raj R."/>
            <person name="Weissenberger G."/>
            <person name="Xin Y."/>
            <person name="Zou X."/>
            <person name="Han Y."/>
            <person name="Richards S."/>
            <person name="Worley K."/>
            <person name="Muzny D."/>
            <person name="Gibbs R."/>
        </authorList>
    </citation>
    <scope>NUCLEOTIDE SEQUENCE</scope>
    <source>
        <strain evidence="11">Sampled in the wild</strain>
    </source>
</reference>
<reference evidence="11" key="2">
    <citation type="submission" date="2017-10" db="EMBL/GenBank/DDBJ databases">
        <title>Ladona fulva Genome sequencing and assembly.</title>
        <authorList>
            <person name="Murali S."/>
            <person name="Richards S."/>
            <person name="Bandaranaike D."/>
            <person name="Bellair M."/>
            <person name="Blankenburg K."/>
            <person name="Chao H."/>
            <person name="Dinh H."/>
            <person name="Doddapaneni H."/>
            <person name="Dugan-Rocha S."/>
            <person name="Elkadiri S."/>
            <person name="Gnanaolivu R."/>
            <person name="Hernandez B."/>
            <person name="Skinner E."/>
            <person name="Javaid M."/>
            <person name="Lee S."/>
            <person name="Li M."/>
            <person name="Ming W."/>
            <person name="Munidasa M."/>
            <person name="Muniz J."/>
            <person name="Nguyen L."/>
            <person name="Hughes D."/>
            <person name="Osuji N."/>
            <person name="Pu L.-L."/>
            <person name="Puazo M."/>
            <person name="Qu C."/>
            <person name="Quiroz J."/>
            <person name="Raj R."/>
            <person name="Weissenberger G."/>
            <person name="Xin Y."/>
            <person name="Zou X."/>
            <person name="Han Y."/>
            <person name="Worley K."/>
            <person name="Muzny D."/>
            <person name="Gibbs R."/>
        </authorList>
    </citation>
    <scope>NUCLEOTIDE SEQUENCE</scope>
    <source>
        <strain evidence="11">Sampled in the wild</strain>
    </source>
</reference>
<dbReference type="GO" id="GO:0016787">
    <property type="term" value="F:hydrolase activity"/>
    <property type="evidence" value="ECO:0007669"/>
    <property type="project" value="UniProtKB-KW"/>
</dbReference>
<protein>
    <recommendedName>
        <fullName evidence="1">RNA helicase</fullName>
        <ecNumber evidence="1">3.6.4.13</ecNumber>
    </recommendedName>
</protein>
<feature type="short sequence motif" description="Q motif" evidence="6">
    <location>
        <begin position="23"/>
        <end position="51"/>
    </location>
</feature>
<dbReference type="EMBL" id="KZ308227">
    <property type="protein sequence ID" value="KAG8225172.1"/>
    <property type="molecule type" value="Genomic_DNA"/>
</dbReference>
<dbReference type="GO" id="GO:0003676">
    <property type="term" value="F:nucleic acid binding"/>
    <property type="evidence" value="ECO:0007669"/>
    <property type="project" value="InterPro"/>
</dbReference>
<evidence type="ECO:0000259" key="10">
    <source>
        <dbReference type="PROSITE" id="PS51195"/>
    </source>
</evidence>
<evidence type="ECO:0000313" key="11">
    <source>
        <dbReference type="EMBL" id="KAG8225172.1"/>
    </source>
</evidence>
<dbReference type="InterPro" id="IPR024131">
    <property type="entry name" value="UPF0489"/>
</dbReference>
<dbReference type="PROSITE" id="PS51192">
    <property type="entry name" value="HELICASE_ATP_BIND_1"/>
    <property type="match status" value="1"/>
</dbReference>
<dbReference type="InterPro" id="IPR014014">
    <property type="entry name" value="RNA_helicase_DEAD_Q_motif"/>
</dbReference>
<dbReference type="SUPFAM" id="SSF52540">
    <property type="entry name" value="P-loop containing nucleoside triphosphate hydrolases"/>
    <property type="match status" value="2"/>
</dbReference>
<dbReference type="CDD" id="cd17943">
    <property type="entry name" value="DEADc_DDX20"/>
    <property type="match status" value="1"/>
</dbReference>
<dbReference type="InterPro" id="IPR001650">
    <property type="entry name" value="Helicase_C-like"/>
</dbReference>